<evidence type="ECO:0000313" key="6">
    <source>
        <dbReference type="Proteomes" id="UP000494269"/>
    </source>
</evidence>
<keyword evidence="6" id="KW-1185">Reference proteome</keyword>
<dbReference type="EMBL" id="CADIJQ010000003">
    <property type="protein sequence ID" value="CAB3700173.1"/>
    <property type="molecule type" value="Genomic_DNA"/>
</dbReference>
<dbReference type="Gene3D" id="3.30.70.270">
    <property type="match status" value="1"/>
</dbReference>
<dbReference type="PANTHER" id="PTHR45138">
    <property type="entry name" value="REGULATORY COMPONENTS OF SENSORY TRANSDUCTION SYSTEM"/>
    <property type="match status" value="1"/>
</dbReference>
<dbReference type="SUPFAM" id="SSF55073">
    <property type="entry name" value="Nucleotide cyclase"/>
    <property type="match status" value="1"/>
</dbReference>
<proteinExistence type="predicted"/>
<sequence length="414" mass="44294">MTTSLFFLMWGLATALALPLLLPFHTRGVGGIQAFTAANALAVVSLLSYASAEIVPPGIYIMLSNAAWVCAASLVYVGVRQFFGLRPQIGRMVCITLACLAGFAVMLYGHDAMSGRMLLFSAYTCVVMTATGQIVFQQRKRIATRGVTLYLMLAIFGLALLHAGRVLVYGTGLAEPVSMLHPSAWGLFYIVCGSVTVPALFLALLLMVQTRLSEQMQAALTFDSLTHVYSRRTILDELERELQRCGRSGCQLAVLVLDIDHFKSINDRYGHAAGDTALRHYAKVVQNAVRGTDRLGRLGGEEFVLLMVDCDPARALVHAQRVCDALRDAPLYLQGVEVPMTTSGGLASYQPGDSADVILARADVALYRAKDEGRDRVEMAFTGLGAGRPQMGGLASGAAANAPVAAQQAAGTTV</sequence>
<evidence type="ECO:0000256" key="3">
    <source>
        <dbReference type="SAM" id="Phobius"/>
    </source>
</evidence>
<keyword evidence="3" id="KW-1133">Transmembrane helix</keyword>
<dbReference type="RefSeq" id="WP_054422281.1">
    <property type="nucleotide sequence ID" value="NZ_CADIJQ010000003.1"/>
</dbReference>
<feature type="domain" description="GGDEF" evidence="4">
    <location>
        <begin position="250"/>
        <end position="382"/>
    </location>
</feature>
<dbReference type="CDD" id="cd01949">
    <property type="entry name" value="GGDEF"/>
    <property type="match status" value="1"/>
</dbReference>
<dbReference type="FunFam" id="3.30.70.270:FF:000001">
    <property type="entry name" value="Diguanylate cyclase domain protein"/>
    <property type="match status" value="1"/>
</dbReference>
<dbReference type="Proteomes" id="UP000494269">
    <property type="component" value="Unassembled WGS sequence"/>
</dbReference>
<dbReference type="AlphaFoldDB" id="A0A6S6ZW34"/>
<dbReference type="GO" id="GO:0005886">
    <property type="term" value="C:plasma membrane"/>
    <property type="evidence" value="ECO:0007669"/>
    <property type="project" value="TreeGrafter"/>
</dbReference>
<feature type="transmembrane region" description="Helical" evidence="3">
    <location>
        <begin position="89"/>
        <end position="109"/>
    </location>
</feature>
<evidence type="ECO:0000259" key="4">
    <source>
        <dbReference type="PROSITE" id="PS50887"/>
    </source>
</evidence>
<dbReference type="SMART" id="SM00267">
    <property type="entry name" value="GGDEF"/>
    <property type="match status" value="1"/>
</dbReference>
<keyword evidence="3" id="KW-0472">Membrane</keyword>
<feature type="transmembrane region" description="Helical" evidence="3">
    <location>
        <begin position="187"/>
        <end position="208"/>
    </location>
</feature>
<dbReference type="Pfam" id="PF00990">
    <property type="entry name" value="GGDEF"/>
    <property type="match status" value="1"/>
</dbReference>
<dbReference type="InterPro" id="IPR050469">
    <property type="entry name" value="Diguanylate_Cyclase"/>
</dbReference>
<dbReference type="GO" id="GO:0043709">
    <property type="term" value="P:cell adhesion involved in single-species biofilm formation"/>
    <property type="evidence" value="ECO:0007669"/>
    <property type="project" value="TreeGrafter"/>
</dbReference>
<comment type="catalytic activity">
    <reaction evidence="2">
        <text>2 GTP = 3',3'-c-di-GMP + 2 diphosphate</text>
        <dbReference type="Rhea" id="RHEA:24898"/>
        <dbReference type="ChEBI" id="CHEBI:33019"/>
        <dbReference type="ChEBI" id="CHEBI:37565"/>
        <dbReference type="ChEBI" id="CHEBI:58805"/>
        <dbReference type="EC" id="2.7.7.65"/>
    </reaction>
</comment>
<feature type="transmembrane region" description="Helical" evidence="3">
    <location>
        <begin position="115"/>
        <end position="136"/>
    </location>
</feature>
<protein>
    <recommendedName>
        <fullName evidence="1">diguanylate cyclase</fullName>
        <ecNumber evidence="1">2.7.7.65</ecNumber>
    </recommendedName>
</protein>
<name>A0A6S6ZW34_9BURK</name>
<dbReference type="PANTHER" id="PTHR45138:SF9">
    <property type="entry name" value="DIGUANYLATE CYCLASE DGCM-RELATED"/>
    <property type="match status" value="1"/>
</dbReference>
<dbReference type="EC" id="2.7.7.65" evidence="1"/>
<evidence type="ECO:0000256" key="2">
    <source>
        <dbReference type="ARBA" id="ARBA00034247"/>
    </source>
</evidence>
<evidence type="ECO:0000256" key="1">
    <source>
        <dbReference type="ARBA" id="ARBA00012528"/>
    </source>
</evidence>
<keyword evidence="3" id="KW-0812">Transmembrane</keyword>
<dbReference type="NCBIfam" id="TIGR00254">
    <property type="entry name" value="GGDEF"/>
    <property type="match status" value="1"/>
</dbReference>
<dbReference type="GO" id="GO:1902201">
    <property type="term" value="P:negative regulation of bacterial-type flagellum-dependent cell motility"/>
    <property type="evidence" value="ECO:0007669"/>
    <property type="project" value="TreeGrafter"/>
</dbReference>
<dbReference type="PROSITE" id="PS50887">
    <property type="entry name" value="GGDEF"/>
    <property type="match status" value="1"/>
</dbReference>
<evidence type="ECO:0000313" key="5">
    <source>
        <dbReference type="EMBL" id="CAB3700173.1"/>
    </source>
</evidence>
<dbReference type="InterPro" id="IPR029787">
    <property type="entry name" value="Nucleotide_cyclase"/>
</dbReference>
<dbReference type="InterPro" id="IPR043128">
    <property type="entry name" value="Rev_trsase/Diguanyl_cyclase"/>
</dbReference>
<accession>A0A6S6ZW34</accession>
<organism evidence="5 6">
    <name type="scientific">Achromobacter kerstersii</name>
    <dbReference type="NCBI Taxonomy" id="1353890"/>
    <lineage>
        <taxon>Bacteria</taxon>
        <taxon>Pseudomonadati</taxon>
        <taxon>Pseudomonadota</taxon>
        <taxon>Betaproteobacteria</taxon>
        <taxon>Burkholderiales</taxon>
        <taxon>Alcaligenaceae</taxon>
        <taxon>Achromobacter</taxon>
    </lineage>
</organism>
<dbReference type="InterPro" id="IPR000160">
    <property type="entry name" value="GGDEF_dom"/>
</dbReference>
<feature type="transmembrane region" description="Helical" evidence="3">
    <location>
        <begin position="58"/>
        <end position="77"/>
    </location>
</feature>
<reference evidence="5 6" key="1">
    <citation type="submission" date="2020-04" db="EMBL/GenBank/DDBJ databases">
        <authorList>
            <person name="De Canck E."/>
        </authorList>
    </citation>
    <scope>NUCLEOTIDE SEQUENCE [LARGE SCALE GENOMIC DNA]</scope>
    <source>
        <strain evidence="5 6">LMG 3441</strain>
    </source>
</reference>
<feature type="transmembrane region" description="Helical" evidence="3">
    <location>
        <begin position="148"/>
        <end position="167"/>
    </location>
</feature>
<gene>
    <name evidence="5" type="ORF">LMG3441_02512</name>
</gene>
<dbReference type="GO" id="GO:0052621">
    <property type="term" value="F:diguanylate cyclase activity"/>
    <property type="evidence" value="ECO:0007669"/>
    <property type="project" value="UniProtKB-EC"/>
</dbReference>